<evidence type="ECO:0000313" key="4">
    <source>
        <dbReference type="Proteomes" id="UP000829685"/>
    </source>
</evidence>
<reference evidence="3" key="1">
    <citation type="submission" date="2021-03" db="EMBL/GenBank/DDBJ databases">
        <title>Revisited historic fungal species revealed as producer of novel bioactive compounds through whole genome sequencing and comparative genomics.</title>
        <authorList>
            <person name="Vignolle G.A."/>
            <person name="Hochenegger N."/>
            <person name="Mach R.L."/>
            <person name="Mach-Aigner A.R."/>
            <person name="Javad Rahimi M."/>
            <person name="Salim K.A."/>
            <person name="Chan C.M."/>
            <person name="Lim L.B.L."/>
            <person name="Cai F."/>
            <person name="Druzhinina I.S."/>
            <person name="U'Ren J.M."/>
            <person name="Derntl C."/>
        </authorList>
    </citation>
    <scope>NUCLEOTIDE SEQUENCE</scope>
    <source>
        <strain evidence="3">TUCIM 5799</strain>
    </source>
</reference>
<name>A0A9P9W7K1_9PEZI</name>
<dbReference type="EMBL" id="JAFIMR010000097">
    <property type="protein sequence ID" value="KAI1847683.1"/>
    <property type="molecule type" value="Genomic_DNA"/>
</dbReference>
<gene>
    <name evidence="3" type="ORF">JX265_013926</name>
</gene>
<accession>A0A9P9W7K1</accession>
<comment type="caution">
    <text evidence="3">The sequence shown here is derived from an EMBL/GenBank/DDBJ whole genome shotgun (WGS) entry which is preliminary data.</text>
</comment>
<organism evidence="3 4">
    <name type="scientific">Neoarthrinium moseri</name>
    <dbReference type="NCBI Taxonomy" id="1658444"/>
    <lineage>
        <taxon>Eukaryota</taxon>
        <taxon>Fungi</taxon>
        <taxon>Dikarya</taxon>
        <taxon>Ascomycota</taxon>
        <taxon>Pezizomycotina</taxon>
        <taxon>Sordariomycetes</taxon>
        <taxon>Xylariomycetidae</taxon>
        <taxon>Amphisphaeriales</taxon>
        <taxon>Apiosporaceae</taxon>
        <taxon>Neoarthrinium</taxon>
    </lineage>
</organism>
<dbReference type="AlphaFoldDB" id="A0A9P9W7K1"/>
<evidence type="ECO:0000313" key="3">
    <source>
        <dbReference type="EMBL" id="KAI1847683.1"/>
    </source>
</evidence>
<protein>
    <submittedName>
        <fullName evidence="3">Uncharacterized protein</fullName>
    </submittedName>
</protein>
<keyword evidence="2" id="KW-0732">Signal</keyword>
<sequence>MQMLLGFLIVLVTPFAHANPFTMPVPRPTRNSSTPAFPTIVNSTAAAPTGVVPPSGRPTGHCHRNGTATVSVPKVTPPPAGGSFFESLEGGGSGAAVVAKFRQTTYWSCVTWPSTVHCGWHEPILDASMNSGDRRSSEKPAIWARFTAVVAVGLILGT</sequence>
<evidence type="ECO:0000256" key="1">
    <source>
        <dbReference type="SAM" id="MobiDB-lite"/>
    </source>
</evidence>
<feature type="region of interest" description="Disordered" evidence="1">
    <location>
        <begin position="45"/>
        <end position="70"/>
    </location>
</feature>
<keyword evidence="4" id="KW-1185">Reference proteome</keyword>
<dbReference type="Proteomes" id="UP000829685">
    <property type="component" value="Unassembled WGS sequence"/>
</dbReference>
<evidence type="ECO:0000256" key="2">
    <source>
        <dbReference type="SAM" id="SignalP"/>
    </source>
</evidence>
<proteinExistence type="predicted"/>
<feature type="chain" id="PRO_5040346031" evidence="2">
    <location>
        <begin position="19"/>
        <end position="158"/>
    </location>
</feature>
<feature type="signal peptide" evidence="2">
    <location>
        <begin position="1"/>
        <end position="18"/>
    </location>
</feature>